<reference evidence="2 3" key="2">
    <citation type="submission" date="2007-06" db="EMBL/GenBank/DDBJ databases">
        <title>Draft genome sequence of Pseudoflavonifractor capillosus ATCC 29799.</title>
        <authorList>
            <person name="Sudarsanam P."/>
            <person name="Ley R."/>
            <person name="Guruge J."/>
            <person name="Turnbaugh P.J."/>
            <person name="Mahowald M."/>
            <person name="Liep D."/>
            <person name="Gordon J."/>
        </authorList>
    </citation>
    <scope>NUCLEOTIDE SEQUENCE [LARGE SCALE GENOMIC DNA]</scope>
    <source>
        <strain evidence="2 3">ATCC 29799</strain>
    </source>
</reference>
<comment type="caution">
    <text evidence="2">The sequence shown here is derived from an EMBL/GenBank/DDBJ whole genome shotgun (WGS) entry which is preliminary data.</text>
</comment>
<feature type="region of interest" description="Disordered" evidence="1">
    <location>
        <begin position="18"/>
        <end position="39"/>
    </location>
</feature>
<proteinExistence type="predicted"/>
<sequence>MTGCKGYDLWGSDAMTGAHQGGQYAGKNPGRSDCRQTGN</sequence>
<dbReference type="AlphaFoldDB" id="A6NW90"/>
<dbReference type="STRING" id="411467.BACCAP_02483"/>
<dbReference type="EMBL" id="AAXG02000015">
    <property type="protein sequence ID" value="EDM99747.1"/>
    <property type="molecule type" value="Genomic_DNA"/>
</dbReference>
<gene>
    <name evidence="2" type="ORF">BACCAP_02483</name>
</gene>
<protein>
    <submittedName>
        <fullName evidence="2">Uncharacterized protein</fullName>
    </submittedName>
</protein>
<dbReference type="Proteomes" id="UP000003639">
    <property type="component" value="Unassembled WGS sequence"/>
</dbReference>
<evidence type="ECO:0000313" key="2">
    <source>
        <dbReference type="EMBL" id="EDM99747.1"/>
    </source>
</evidence>
<feature type="compositionally biased region" description="Basic and acidic residues" evidence="1">
    <location>
        <begin position="30"/>
        <end position="39"/>
    </location>
</feature>
<evidence type="ECO:0000313" key="3">
    <source>
        <dbReference type="Proteomes" id="UP000003639"/>
    </source>
</evidence>
<keyword evidence="3" id="KW-1185">Reference proteome</keyword>
<evidence type="ECO:0000256" key="1">
    <source>
        <dbReference type="SAM" id="MobiDB-lite"/>
    </source>
</evidence>
<accession>A6NW90</accession>
<name>A6NW90_9FIRM</name>
<organism evidence="2 3">
    <name type="scientific">Pseudoflavonifractor capillosus ATCC 29799</name>
    <dbReference type="NCBI Taxonomy" id="411467"/>
    <lineage>
        <taxon>Bacteria</taxon>
        <taxon>Bacillati</taxon>
        <taxon>Bacillota</taxon>
        <taxon>Clostridia</taxon>
        <taxon>Eubacteriales</taxon>
        <taxon>Oscillospiraceae</taxon>
        <taxon>Pseudoflavonifractor</taxon>
    </lineage>
</organism>
<reference evidence="2 3" key="1">
    <citation type="submission" date="2007-04" db="EMBL/GenBank/DDBJ databases">
        <authorList>
            <person name="Fulton L."/>
            <person name="Clifton S."/>
            <person name="Fulton B."/>
            <person name="Xu J."/>
            <person name="Minx P."/>
            <person name="Pepin K.H."/>
            <person name="Johnson M."/>
            <person name="Thiruvilangam P."/>
            <person name="Bhonagiri V."/>
            <person name="Nash W.E."/>
            <person name="Mardis E.R."/>
            <person name="Wilson R.K."/>
        </authorList>
    </citation>
    <scope>NUCLEOTIDE SEQUENCE [LARGE SCALE GENOMIC DNA]</scope>
    <source>
        <strain evidence="2 3">ATCC 29799</strain>
    </source>
</reference>